<protein>
    <recommendedName>
        <fullName evidence="3">Flavin mononucleotide-binding protein</fullName>
    </recommendedName>
</protein>
<dbReference type="Proteomes" id="UP000199109">
    <property type="component" value="Unassembled WGS sequence"/>
</dbReference>
<accession>A0A1G7D068</accession>
<name>A0A1G7D068_9FLAO</name>
<dbReference type="InterPro" id="IPR024747">
    <property type="entry name" value="Pyridox_Oxase-rel"/>
</dbReference>
<evidence type="ECO:0000313" key="1">
    <source>
        <dbReference type="EMBL" id="SDE44958.1"/>
    </source>
</evidence>
<keyword evidence="2" id="KW-1185">Reference proteome</keyword>
<dbReference type="OrthoDB" id="9794935at2"/>
<dbReference type="Pfam" id="PF12900">
    <property type="entry name" value="Pyridox_ox_2"/>
    <property type="match status" value="1"/>
</dbReference>
<organism evidence="1 2">
    <name type="scientific">Pricia antarctica</name>
    <dbReference type="NCBI Taxonomy" id="641691"/>
    <lineage>
        <taxon>Bacteria</taxon>
        <taxon>Pseudomonadati</taxon>
        <taxon>Bacteroidota</taxon>
        <taxon>Flavobacteriia</taxon>
        <taxon>Flavobacteriales</taxon>
        <taxon>Flavobacteriaceae</taxon>
        <taxon>Pricia</taxon>
    </lineage>
</organism>
<sequence length="150" mass="17334">MTDLTISESNNVLRNNYKGHLAYISQGRPFVIPTTYYFDHEDNSIISYTKEGHKIDAMRKNPSVSMVAEQVQSMINWESALIHGTFEELEGSLAKQKLHQFTEGIKGMIHRKEHKEVQFISEFSSKLYTKGIPIVYRIKILEITGKRREA</sequence>
<reference evidence="1 2" key="1">
    <citation type="submission" date="2016-10" db="EMBL/GenBank/DDBJ databases">
        <authorList>
            <person name="de Groot N.N."/>
        </authorList>
    </citation>
    <scope>NUCLEOTIDE SEQUENCE [LARGE SCALE GENOMIC DNA]</scope>
    <source>
        <strain evidence="1 2">DSM 23421</strain>
    </source>
</reference>
<dbReference type="AlphaFoldDB" id="A0A1G7D068"/>
<dbReference type="InterPro" id="IPR012349">
    <property type="entry name" value="Split_barrel_FMN-bd"/>
</dbReference>
<dbReference type="RefSeq" id="WP_091868447.1">
    <property type="nucleotide sequence ID" value="NZ_FNAO01000005.1"/>
</dbReference>
<proteinExistence type="predicted"/>
<gene>
    <name evidence="1" type="ORF">SAMN05421636_105110</name>
</gene>
<evidence type="ECO:0000313" key="2">
    <source>
        <dbReference type="Proteomes" id="UP000199109"/>
    </source>
</evidence>
<dbReference type="Gene3D" id="2.30.110.10">
    <property type="entry name" value="Electron Transport, Fmn-binding Protein, Chain A"/>
    <property type="match status" value="1"/>
</dbReference>
<dbReference type="STRING" id="641691.SAMN05421636_105110"/>
<dbReference type="SUPFAM" id="SSF50475">
    <property type="entry name" value="FMN-binding split barrel"/>
    <property type="match status" value="1"/>
</dbReference>
<evidence type="ECO:0008006" key="3">
    <source>
        <dbReference type="Google" id="ProtNLM"/>
    </source>
</evidence>
<dbReference type="EMBL" id="FNAO01000005">
    <property type="protein sequence ID" value="SDE44958.1"/>
    <property type="molecule type" value="Genomic_DNA"/>
</dbReference>